<reference evidence="6 7" key="1">
    <citation type="submission" date="2019-11" db="EMBL/GenBank/DDBJ databases">
        <title>Complete genome sequence of Corynebacterium kalinowskii 1959, a novel Corynebacterium species isolated from soil of a small paddock in Vilsendorf, Germany.</title>
        <authorList>
            <person name="Schaffert L."/>
            <person name="Ruwe M."/>
            <person name="Milse J."/>
            <person name="Hanuschka K."/>
            <person name="Ortseifen V."/>
            <person name="Droste J."/>
            <person name="Brandt D."/>
            <person name="Schlueter L."/>
            <person name="Kutter Y."/>
            <person name="Vinke S."/>
            <person name="Viehoefer P."/>
            <person name="Jacob L."/>
            <person name="Luebke N.-C."/>
            <person name="Schulte-Berndt E."/>
            <person name="Hain C."/>
            <person name="Linder M."/>
            <person name="Schmidt P."/>
            <person name="Wollenschlaeger L."/>
            <person name="Luttermann T."/>
            <person name="Thieme E."/>
            <person name="Hassa J."/>
            <person name="Haak M."/>
            <person name="Wittchen M."/>
            <person name="Mentz A."/>
            <person name="Persicke M."/>
            <person name="Busche T."/>
            <person name="Ruckert C."/>
        </authorList>
    </citation>
    <scope>NUCLEOTIDE SEQUENCE [LARGE SCALE GENOMIC DNA]</scope>
    <source>
        <strain evidence="6 7">2039</strain>
    </source>
</reference>
<dbReference type="SUPFAM" id="SSF55811">
    <property type="entry name" value="Nudix"/>
    <property type="match status" value="1"/>
</dbReference>
<dbReference type="Gene3D" id="3.90.79.10">
    <property type="entry name" value="Nucleoside Triphosphate Pyrophosphohydrolase"/>
    <property type="match status" value="1"/>
</dbReference>
<dbReference type="KEGG" id="cok:COCCU_09035"/>
<keyword evidence="3 4" id="KW-0378">Hydrolase</keyword>
<organism evidence="6 7">
    <name type="scientific">Corynebacterium occultum</name>
    <dbReference type="NCBI Taxonomy" id="2675219"/>
    <lineage>
        <taxon>Bacteria</taxon>
        <taxon>Bacillati</taxon>
        <taxon>Actinomycetota</taxon>
        <taxon>Actinomycetes</taxon>
        <taxon>Mycobacteriales</taxon>
        <taxon>Corynebacteriaceae</taxon>
        <taxon>Corynebacterium</taxon>
    </lineage>
</organism>
<dbReference type="InterPro" id="IPR020084">
    <property type="entry name" value="NUDIX_hydrolase_CS"/>
</dbReference>
<dbReference type="EMBL" id="CP046455">
    <property type="protein sequence ID" value="QGU07731.1"/>
    <property type="molecule type" value="Genomic_DNA"/>
</dbReference>
<dbReference type="CDD" id="cd04693">
    <property type="entry name" value="NUDIX_Hydrolase"/>
    <property type="match status" value="1"/>
</dbReference>
<comment type="similarity">
    <text evidence="2 4">Belongs to the Nudix hydrolase family.</text>
</comment>
<dbReference type="AlphaFoldDB" id="A0A6B8W595"/>
<evidence type="ECO:0000256" key="2">
    <source>
        <dbReference type="ARBA" id="ARBA00005582"/>
    </source>
</evidence>
<sequence>MWRAEYWDLTDAAGNPTGEVISRGEQDWPAGVFHVVSTICVHRADGKVLLSKRAPTKDMPLTWEFPGGSVLAGESSAEGAVRELREETGLRVSEADLVAVGRYTEEDALIDLYAVAFESVEAPPELDPDPAEVAAVEWSSLNGVKGRLESGQMAQPWFGRLAELWGPLLRVLDNREPGV</sequence>
<keyword evidence="7" id="KW-1185">Reference proteome</keyword>
<evidence type="ECO:0000256" key="3">
    <source>
        <dbReference type="ARBA" id="ARBA00022801"/>
    </source>
</evidence>
<dbReference type="PROSITE" id="PS00893">
    <property type="entry name" value="NUDIX_BOX"/>
    <property type="match status" value="1"/>
</dbReference>
<gene>
    <name evidence="6" type="primary">nudG</name>
    <name evidence="6" type="ORF">COCCU_09035</name>
</gene>
<accession>A0A6B8W595</accession>
<dbReference type="PROSITE" id="PS51462">
    <property type="entry name" value="NUDIX"/>
    <property type="match status" value="1"/>
</dbReference>
<evidence type="ECO:0000313" key="7">
    <source>
        <dbReference type="Proteomes" id="UP000424462"/>
    </source>
</evidence>
<proteinExistence type="inferred from homology"/>
<name>A0A6B8W595_9CORY</name>
<dbReference type="RefSeq" id="WP_269434453.1">
    <property type="nucleotide sequence ID" value="NZ_CP046455.1"/>
</dbReference>
<dbReference type="GO" id="GO:0016787">
    <property type="term" value="F:hydrolase activity"/>
    <property type="evidence" value="ECO:0007669"/>
    <property type="project" value="UniProtKB-KW"/>
</dbReference>
<dbReference type="PANTHER" id="PTHR43046:SF14">
    <property type="entry name" value="MUTT_NUDIX FAMILY PROTEIN"/>
    <property type="match status" value="1"/>
</dbReference>
<dbReference type="Pfam" id="PF00293">
    <property type="entry name" value="NUDIX"/>
    <property type="match status" value="1"/>
</dbReference>
<evidence type="ECO:0000256" key="1">
    <source>
        <dbReference type="ARBA" id="ARBA00001946"/>
    </source>
</evidence>
<dbReference type="PANTHER" id="PTHR43046">
    <property type="entry name" value="GDP-MANNOSE MANNOSYL HYDROLASE"/>
    <property type="match status" value="1"/>
</dbReference>
<dbReference type="InterPro" id="IPR000086">
    <property type="entry name" value="NUDIX_hydrolase_dom"/>
</dbReference>
<evidence type="ECO:0000256" key="4">
    <source>
        <dbReference type="RuleBase" id="RU003476"/>
    </source>
</evidence>
<evidence type="ECO:0000313" key="6">
    <source>
        <dbReference type="EMBL" id="QGU07731.1"/>
    </source>
</evidence>
<comment type="cofactor">
    <cofactor evidence="1">
        <name>Mg(2+)</name>
        <dbReference type="ChEBI" id="CHEBI:18420"/>
    </cofactor>
</comment>
<evidence type="ECO:0000259" key="5">
    <source>
        <dbReference type="PROSITE" id="PS51462"/>
    </source>
</evidence>
<dbReference type="PRINTS" id="PR00502">
    <property type="entry name" value="NUDIXFAMILY"/>
</dbReference>
<feature type="domain" description="Nudix hydrolase" evidence="5">
    <location>
        <begin position="31"/>
        <end position="161"/>
    </location>
</feature>
<dbReference type="Proteomes" id="UP000424462">
    <property type="component" value="Chromosome"/>
</dbReference>
<dbReference type="InterPro" id="IPR015797">
    <property type="entry name" value="NUDIX_hydrolase-like_dom_sf"/>
</dbReference>
<dbReference type="EC" id="3.6.1.65" evidence="6"/>
<dbReference type="InterPro" id="IPR020476">
    <property type="entry name" value="Nudix_hydrolase"/>
</dbReference>
<protein>
    <submittedName>
        <fullName evidence="6">CTP pyrophosphohydrolase</fullName>
        <ecNumber evidence="6">3.6.1.65</ecNumber>
    </submittedName>
</protein>